<organism evidence="7 8">
    <name type="scientific">Sphagnurus paluster</name>
    <dbReference type="NCBI Taxonomy" id="117069"/>
    <lineage>
        <taxon>Eukaryota</taxon>
        <taxon>Fungi</taxon>
        <taxon>Dikarya</taxon>
        <taxon>Basidiomycota</taxon>
        <taxon>Agaricomycotina</taxon>
        <taxon>Agaricomycetes</taxon>
        <taxon>Agaricomycetidae</taxon>
        <taxon>Agaricales</taxon>
        <taxon>Tricholomatineae</taxon>
        <taxon>Lyophyllaceae</taxon>
        <taxon>Sphagnurus</taxon>
    </lineage>
</organism>
<dbReference type="OrthoDB" id="409173at2759"/>
<evidence type="ECO:0000256" key="4">
    <source>
        <dbReference type="ARBA" id="ARBA00023136"/>
    </source>
</evidence>
<evidence type="ECO:0000313" key="7">
    <source>
        <dbReference type="EMBL" id="KAG5633964.1"/>
    </source>
</evidence>
<comment type="caution">
    <text evidence="7">The sequence shown here is derived from an EMBL/GenBank/DDBJ whole genome shotgun (WGS) entry which is preliminary data.</text>
</comment>
<dbReference type="Proteomes" id="UP000717328">
    <property type="component" value="Unassembled WGS sequence"/>
</dbReference>
<comment type="subcellular location">
    <subcellularLocation>
        <location evidence="1">Membrane</location>
        <topology evidence="1">Multi-pass membrane protein</topology>
    </subcellularLocation>
</comment>
<gene>
    <name evidence="7" type="ORF">H0H81_004169</name>
</gene>
<proteinExistence type="predicted"/>
<reference evidence="7" key="1">
    <citation type="submission" date="2021-02" db="EMBL/GenBank/DDBJ databases">
        <authorList>
            <person name="Nieuwenhuis M."/>
            <person name="Van De Peppel L.J.J."/>
        </authorList>
    </citation>
    <scope>NUCLEOTIDE SEQUENCE</scope>
    <source>
        <strain evidence="7">D49</strain>
    </source>
</reference>
<dbReference type="InterPro" id="IPR001046">
    <property type="entry name" value="NRAMP_fam"/>
</dbReference>
<keyword evidence="8" id="KW-1185">Reference proteome</keyword>
<keyword evidence="3 6" id="KW-1133">Transmembrane helix</keyword>
<name>A0A9P7FNJ6_9AGAR</name>
<reference evidence="7" key="2">
    <citation type="submission" date="2021-10" db="EMBL/GenBank/DDBJ databases">
        <title>Phylogenomics reveals ancestral predisposition of the termite-cultivated fungus Termitomyces towards a domesticated lifestyle.</title>
        <authorList>
            <person name="Auxier B."/>
            <person name="Grum-Grzhimaylo A."/>
            <person name="Cardenas M.E."/>
            <person name="Lodge J.D."/>
            <person name="Laessoe T."/>
            <person name="Pedersen O."/>
            <person name="Smith M.E."/>
            <person name="Kuyper T.W."/>
            <person name="Franco-Molano E.A."/>
            <person name="Baroni T.J."/>
            <person name="Aanen D.K."/>
        </authorList>
    </citation>
    <scope>NUCLEOTIDE SEQUENCE</scope>
    <source>
        <strain evidence="7">D49</strain>
    </source>
</reference>
<dbReference type="AlphaFoldDB" id="A0A9P7FNJ6"/>
<evidence type="ECO:0000256" key="1">
    <source>
        <dbReference type="ARBA" id="ARBA00004141"/>
    </source>
</evidence>
<feature type="compositionally biased region" description="Low complexity" evidence="5">
    <location>
        <begin position="12"/>
        <end position="22"/>
    </location>
</feature>
<feature type="compositionally biased region" description="Pro residues" evidence="5">
    <location>
        <begin position="1"/>
        <end position="11"/>
    </location>
</feature>
<feature type="non-terminal residue" evidence="7">
    <location>
        <position position="99"/>
    </location>
</feature>
<feature type="region of interest" description="Disordered" evidence="5">
    <location>
        <begin position="1"/>
        <end position="35"/>
    </location>
</feature>
<keyword evidence="4 6" id="KW-0472">Membrane</keyword>
<evidence type="ECO:0000256" key="3">
    <source>
        <dbReference type="ARBA" id="ARBA00022989"/>
    </source>
</evidence>
<dbReference type="GO" id="GO:0034755">
    <property type="term" value="P:iron ion transmembrane transport"/>
    <property type="evidence" value="ECO:0007669"/>
    <property type="project" value="TreeGrafter"/>
</dbReference>
<dbReference type="EMBL" id="JABCKI010006785">
    <property type="protein sequence ID" value="KAG5633964.1"/>
    <property type="molecule type" value="Genomic_DNA"/>
</dbReference>
<evidence type="ECO:0000256" key="5">
    <source>
        <dbReference type="SAM" id="MobiDB-lite"/>
    </source>
</evidence>
<feature type="transmembrane region" description="Helical" evidence="6">
    <location>
        <begin position="80"/>
        <end position="98"/>
    </location>
</feature>
<dbReference type="GO" id="GO:0015086">
    <property type="term" value="F:cadmium ion transmembrane transporter activity"/>
    <property type="evidence" value="ECO:0007669"/>
    <property type="project" value="TreeGrafter"/>
</dbReference>
<evidence type="ECO:0000256" key="6">
    <source>
        <dbReference type="SAM" id="Phobius"/>
    </source>
</evidence>
<evidence type="ECO:0000313" key="8">
    <source>
        <dbReference type="Proteomes" id="UP000717328"/>
    </source>
</evidence>
<dbReference type="GO" id="GO:0005886">
    <property type="term" value="C:plasma membrane"/>
    <property type="evidence" value="ECO:0007669"/>
    <property type="project" value="TreeGrafter"/>
</dbReference>
<dbReference type="GO" id="GO:0030026">
    <property type="term" value="P:intracellular manganese ion homeostasis"/>
    <property type="evidence" value="ECO:0007669"/>
    <property type="project" value="TreeGrafter"/>
</dbReference>
<dbReference type="PANTHER" id="PTHR11706">
    <property type="entry name" value="SOLUTE CARRIER PROTEIN FAMILY 11 MEMBER"/>
    <property type="match status" value="1"/>
</dbReference>
<evidence type="ECO:0000256" key="2">
    <source>
        <dbReference type="ARBA" id="ARBA00022692"/>
    </source>
</evidence>
<sequence length="99" mass="10223">MSVPASAPPVSSPATAAPSPSTGQHDQAPAAPKSTAARVKSITRTVIHHAKRHTGVGMVCAVAYFDPGNWGVDLQAGSQFGYRLLFVVLLAGIIAVFLQ</sequence>
<keyword evidence="2 6" id="KW-0812">Transmembrane</keyword>
<dbReference type="GO" id="GO:0005384">
    <property type="term" value="F:manganese ion transmembrane transporter activity"/>
    <property type="evidence" value="ECO:0007669"/>
    <property type="project" value="TreeGrafter"/>
</dbReference>
<dbReference type="PANTHER" id="PTHR11706:SF101">
    <property type="entry name" value="MANGANESE TRANSPORTER SMF1"/>
    <property type="match status" value="1"/>
</dbReference>
<protein>
    <submittedName>
        <fullName evidence="7">Uncharacterized protein</fullName>
    </submittedName>
</protein>
<accession>A0A9P7FNJ6</accession>